<protein>
    <submittedName>
        <fullName evidence="1">Uncharacterized protein</fullName>
    </submittedName>
</protein>
<dbReference type="RefSeq" id="WP_043758314.1">
    <property type="nucleotide sequence ID" value="NZ_AONC01000111.1"/>
</dbReference>
<gene>
    <name evidence="1" type="ORF">D779_0238</name>
</gene>
<keyword evidence="2" id="KW-1185">Reference proteome</keyword>
<dbReference type="EMBL" id="AONC01000111">
    <property type="protein sequence ID" value="EXJ11067.1"/>
    <property type="molecule type" value="Genomic_DNA"/>
</dbReference>
<comment type="caution">
    <text evidence="1">The sequence shown here is derived from an EMBL/GenBank/DDBJ whole genome shotgun (WGS) entry which is preliminary data.</text>
</comment>
<accession>W9V4L2</accession>
<proteinExistence type="predicted"/>
<dbReference type="eggNOG" id="ENOG503190B">
    <property type="taxonomic scope" value="Bacteria"/>
</dbReference>
<evidence type="ECO:0000313" key="1">
    <source>
        <dbReference type="EMBL" id="EXJ11067.1"/>
    </source>
</evidence>
<sequence length="111" mass="11811">MQYIKNPLFALAFVALTLPGCGGDLVAPEGGRSNAFLDRVAANCGKLNIGDQPIDYLLGVESNDVYFVDEASKLSAGEIDAATFSSDIDAFYPTGTNQRALDCILSQMEGR</sequence>
<dbReference type="Proteomes" id="UP000019460">
    <property type="component" value="Unassembled WGS sequence"/>
</dbReference>
<dbReference type="STRING" id="1249627.D779_0238"/>
<dbReference type="AlphaFoldDB" id="W9V4L2"/>
<organism evidence="1 2">
    <name type="scientific">Imhoffiella purpurea</name>
    <dbReference type="NCBI Taxonomy" id="1249627"/>
    <lineage>
        <taxon>Bacteria</taxon>
        <taxon>Pseudomonadati</taxon>
        <taxon>Pseudomonadota</taxon>
        <taxon>Gammaproteobacteria</taxon>
        <taxon>Chromatiales</taxon>
        <taxon>Chromatiaceae</taxon>
        <taxon>Imhoffiella</taxon>
    </lineage>
</organism>
<name>W9V4L2_9GAMM</name>
<evidence type="ECO:0000313" key="2">
    <source>
        <dbReference type="Proteomes" id="UP000019460"/>
    </source>
</evidence>
<reference evidence="1 2" key="1">
    <citation type="submission" date="2012-11" db="EMBL/GenBank/DDBJ databases">
        <title>Genome assembly of Thiorhodococcus sp. AK35.</title>
        <authorList>
            <person name="Nupur N."/>
            <person name="Khatri I."/>
            <person name="Subramanian S."/>
            <person name="Pinnaka A."/>
        </authorList>
    </citation>
    <scope>NUCLEOTIDE SEQUENCE [LARGE SCALE GENOMIC DNA]</scope>
    <source>
        <strain evidence="1 2">AK35</strain>
    </source>
</reference>